<sequence>MAKVRKSFAELVSQGNLMNSGLKNNLKEVSKRGLESDFIEELEKLLVEAIEENNQQEKLKAELKNKTKSFNEIVEKIQSKMSEAKKVVKLSIDQSLWKEFGINDKR</sequence>
<dbReference type="EMBL" id="BQKA01000001">
    <property type="protein sequence ID" value="GJM49058.1"/>
    <property type="molecule type" value="Genomic_DNA"/>
</dbReference>
<evidence type="ECO:0000313" key="2">
    <source>
        <dbReference type="EMBL" id="GJM49058.1"/>
    </source>
</evidence>
<organism evidence="2 4">
    <name type="scientific">Capnocytophaga catalasegens</name>
    <dbReference type="NCBI Taxonomy" id="1004260"/>
    <lineage>
        <taxon>Bacteria</taxon>
        <taxon>Pseudomonadati</taxon>
        <taxon>Bacteroidota</taxon>
        <taxon>Flavobacteriia</taxon>
        <taxon>Flavobacteriales</taxon>
        <taxon>Flavobacteriaceae</taxon>
        <taxon>Capnocytophaga</taxon>
    </lineage>
</organism>
<feature type="coiled-coil region" evidence="1">
    <location>
        <begin position="39"/>
        <end position="69"/>
    </location>
</feature>
<evidence type="ECO:0000313" key="3">
    <source>
        <dbReference type="EMBL" id="GJM52319.1"/>
    </source>
</evidence>
<dbReference type="Proteomes" id="UP001208692">
    <property type="component" value="Unassembled WGS sequence"/>
</dbReference>
<dbReference type="Proteomes" id="UP001207736">
    <property type="component" value="Unassembled WGS sequence"/>
</dbReference>
<keyword evidence="5" id="KW-1185">Reference proteome</keyword>
<dbReference type="RefSeq" id="WP_264844980.1">
    <property type="nucleotide sequence ID" value="NZ_BPMA01000002.1"/>
</dbReference>
<accession>A0AAV5AU81</accession>
<protein>
    <recommendedName>
        <fullName evidence="6">Membrane-binding protein</fullName>
    </recommendedName>
</protein>
<dbReference type="AlphaFoldDB" id="A0AAV5AU81"/>
<evidence type="ECO:0000256" key="1">
    <source>
        <dbReference type="SAM" id="Coils"/>
    </source>
</evidence>
<comment type="caution">
    <text evidence="2">The sequence shown here is derived from an EMBL/GenBank/DDBJ whole genome shotgun (WGS) entry which is preliminary data.</text>
</comment>
<gene>
    <name evidence="2" type="ORF">RCZ15_00340</name>
    <name evidence="3" type="ORF">RCZ16_06370</name>
</gene>
<proteinExistence type="predicted"/>
<dbReference type="EMBL" id="BQKB01000011">
    <property type="protein sequence ID" value="GJM52319.1"/>
    <property type="molecule type" value="Genomic_DNA"/>
</dbReference>
<name>A0AAV5AU81_9FLAO</name>
<keyword evidence="1" id="KW-0175">Coiled coil</keyword>
<evidence type="ECO:0000313" key="5">
    <source>
        <dbReference type="Proteomes" id="UP001208692"/>
    </source>
</evidence>
<reference evidence="2 5" key="1">
    <citation type="submission" date="2021-11" db="EMBL/GenBank/DDBJ databases">
        <title>Draft genome sequence of Capnocytophaga sp. strain KC07075 isolated from cat oral cavity.</title>
        <authorList>
            <person name="Suzuki M."/>
            <person name="Imaoka K."/>
            <person name="Kimura M."/>
            <person name="Morikawa S."/>
            <person name="Maeda K."/>
        </authorList>
    </citation>
    <scope>NUCLEOTIDE SEQUENCE</scope>
    <source>
        <strain evidence="2">KC07075</strain>
        <strain evidence="3 5">KC07079</strain>
    </source>
</reference>
<evidence type="ECO:0008006" key="6">
    <source>
        <dbReference type="Google" id="ProtNLM"/>
    </source>
</evidence>
<evidence type="ECO:0000313" key="4">
    <source>
        <dbReference type="Proteomes" id="UP001207736"/>
    </source>
</evidence>